<dbReference type="SUPFAM" id="SSF52540">
    <property type="entry name" value="P-loop containing nucleoside triphosphate hydrolases"/>
    <property type="match status" value="1"/>
</dbReference>
<dbReference type="InterPro" id="IPR042544">
    <property type="entry name" value="AdoMet_synthase_3"/>
</dbReference>
<dbReference type="Proteomes" id="UP000304382">
    <property type="component" value="Unassembled WGS sequence"/>
</dbReference>
<dbReference type="GO" id="GO:0000287">
    <property type="term" value="F:magnesium ion binding"/>
    <property type="evidence" value="ECO:0007669"/>
    <property type="project" value="UniProtKB-UniRule"/>
</dbReference>
<dbReference type="GO" id="GO:0140097">
    <property type="term" value="F:catalytic activity, acting on DNA"/>
    <property type="evidence" value="ECO:0007669"/>
    <property type="project" value="UniProtKB-ARBA"/>
</dbReference>
<evidence type="ECO:0000313" key="17">
    <source>
        <dbReference type="EMBL" id="GCF16199.1"/>
    </source>
</evidence>
<evidence type="ECO:0000256" key="4">
    <source>
        <dbReference type="ARBA" id="ARBA00009691"/>
    </source>
</evidence>
<dbReference type="GO" id="GO:0003677">
    <property type="term" value="F:DNA binding"/>
    <property type="evidence" value="ECO:0007669"/>
    <property type="project" value="InterPro"/>
</dbReference>
<comment type="function">
    <text evidence="2 14">Catalyzes the formation of S-adenosylmethionine from methionine and ATP.</text>
</comment>
<feature type="domain" description="Helicase ATP-binding" evidence="16">
    <location>
        <begin position="6"/>
        <end position="172"/>
    </location>
</feature>
<evidence type="ECO:0000256" key="9">
    <source>
        <dbReference type="ARBA" id="ARBA00022741"/>
    </source>
</evidence>
<keyword evidence="7 14" id="KW-0554">One-carbon metabolism</keyword>
<dbReference type="InterPro" id="IPR006935">
    <property type="entry name" value="Helicase/UvrB_N"/>
</dbReference>
<accession>A0A4C2EVF8</accession>
<evidence type="ECO:0000256" key="14">
    <source>
        <dbReference type="HAMAP-Rule" id="MF_00136"/>
    </source>
</evidence>
<dbReference type="GO" id="GO:0004478">
    <property type="term" value="F:methionine adenosyltransferase activity"/>
    <property type="evidence" value="ECO:0007669"/>
    <property type="project" value="UniProtKB-UniRule"/>
</dbReference>
<dbReference type="Pfam" id="PF01941">
    <property type="entry name" value="AdoMet_Synthase"/>
    <property type="match status" value="1"/>
</dbReference>
<dbReference type="GO" id="GO:0120545">
    <property type="term" value="F:nucleic acid conformation isomerase activity"/>
    <property type="evidence" value="ECO:0007669"/>
    <property type="project" value="UniProtKB-ARBA"/>
</dbReference>
<name>A0A4C2EVF8_9EURY</name>
<dbReference type="PROSITE" id="PS51192">
    <property type="entry name" value="HELICASE_ATP_BIND_1"/>
    <property type="match status" value="1"/>
</dbReference>
<feature type="region of interest" description="Disordered" evidence="15">
    <location>
        <begin position="535"/>
        <end position="569"/>
    </location>
</feature>
<keyword evidence="18" id="KW-1185">Reference proteome</keyword>
<comment type="pathway">
    <text evidence="3 14">Amino-acid biosynthesis; S-adenosyl-L-methionine biosynthesis; S-adenosyl-L-methionine from L-methionine: step 1/1.</text>
</comment>
<dbReference type="GO" id="GO:0005524">
    <property type="term" value="F:ATP binding"/>
    <property type="evidence" value="ECO:0007669"/>
    <property type="project" value="UniProtKB-UniRule"/>
</dbReference>
<gene>
    <name evidence="14" type="primary">mat</name>
    <name evidence="17" type="ORF">Harman_41340</name>
</gene>
<keyword evidence="9 14" id="KW-0547">Nucleotide-binding</keyword>
<dbReference type="PANTHER" id="PTHR36697:SF1">
    <property type="entry name" value="S-ADENOSYLMETHIONINE SYNTHASE"/>
    <property type="match status" value="1"/>
</dbReference>
<evidence type="ECO:0000256" key="10">
    <source>
        <dbReference type="ARBA" id="ARBA00022840"/>
    </source>
</evidence>
<dbReference type="InterPro" id="IPR038718">
    <property type="entry name" value="SNF2-like_sf"/>
</dbReference>
<comment type="similarity">
    <text evidence="4 14">Belongs to the AdoMet synthase 2 family.</text>
</comment>
<dbReference type="PANTHER" id="PTHR36697">
    <property type="entry name" value="S-ADENOSYLMETHIONINE SYNTHASE"/>
    <property type="match status" value="1"/>
</dbReference>
<keyword evidence="11 14" id="KW-0460">Magnesium</keyword>
<evidence type="ECO:0000259" key="16">
    <source>
        <dbReference type="PROSITE" id="PS51192"/>
    </source>
</evidence>
<keyword evidence="8 14" id="KW-0808">Transferase</keyword>
<dbReference type="GO" id="GO:0006556">
    <property type="term" value="P:S-adenosylmethionine biosynthetic process"/>
    <property type="evidence" value="ECO:0007669"/>
    <property type="project" value="UniProtKB-UniRule"/>
</dbReference>
<dbReference type="InterPro" id="IPR027790">
    <property type="entry name" value="AdoMet_synthase_2_family"/>
</dbReference>
<dbReference type="GO" id="GO:0006730">
    <property type="term" value="P:one-carbon metabolic process"/>
    <property type="evidence" value="ECO:0007669"/>
    <property type="project" value="UniProtKB-KW"/>
</dbReference>
<dbReference type="InterPro" id="IPR014001">
    <property type="entry name" value="Helicase_ATP-bd"/>
</dbReference>
<keyword evidence="10 14" id="KW-0067">ATP-binding</keyword>
<dbReference type="InterPro" id="IPR002795">
    <property type="entry name" value="S-AdoMet_synthetase_arc"/>
</dbReference>
<evidence type="ECO:0000256" key="13">
    <source>
        <dbReference type="ARBA" id="ARBA00048344"/>
    </source>
</evidence>
<proteinExistence type="inferred from homology"/>
<dbReference type="NCBIfam" id="NF003364">
    <property type="entry name" value="PRK04439.1-3"/>
    <property type="match status" value="1"/>
</dbReference>
<evidence type="ECO:0000256" key="15">
    <source>
        <dbReference type="SAM" id="MobiDB-lite"/>
    </source>
</evidence>
<feature type="binding site" evidence="14">
    <location>
        <begin position="400"/>
        <end position="405"/>
    </location>
    <ligand>
        <name>ATP</name>
        <dbReference type="ChEBI" id="CHEBI:30616"/>
    </ligand>
</feature>
<sequence>MSHSNFVSASIQQSSIISDSVGLGKSFIGSELLYDYRHDGKHCLLIVPANLTDQWEDLLQDATDEDGNPFFGLEIDETHLEVMSISKFQNLSYDEVQGLREQFDVLLVDEAHRFRNHGRWRSNPDDDDDYKGTRRHANLRLLRDKTMILLTATPLNNSATDLKNPIGLFTEKNEIRNKANLDFGSFDRYIDIAEQRKRVASGKEEMEPADLEDLTEKLQHEAEEISEILNEVMVLRTRKFLRVIFQPRAVPVSYRSGHSKERPMTERNIHVAPESGLPVEDQNVEIVERKGIGHPDSICDGVAESVSRRLAQTYIDRVGKVLHYNTDETQLVAGNAAPAYGGGEVLEPIYFLIVGRATKEYQGTHIPAESIALEAARDYLGEHFPHLDLDTDVIIDVELGEGSGDLQTVFGEEAAVPMANDTSYGVGHAPLSETERIVANTERKLTGEYAADNPVVGQDVKVMGKREGDQIDVTVAVAMVDKHVAGLAEYKQAVEDVREYVESLATEYTDRDVTVHVNTADDYDEESIYRTVTGTSAEQGDDGSVGRGNRANGLITPNRPMSMEATSGKNPVNHIGKIYNLLSTKVARSVVSEVDGIRQLQLRLLSQIGSPIDEPHVADAQLVTEDGVAVGDIEAEVREAIDAELENVTELTREVIEGDISTF</sequence>
<dbReference type="AlphaFoldDB" id="A0A4C2EVF8"/>
<dbReference type="GO" id="GO:0016787">
    <property type="term" value="F:hydrolase activity"/>
    <property type="evidence" value="ECO:0007669"/>
    <property type="project" value="InterPro"/>
</dbReference>
<evidence type="ECO:0000256" key="11">
    <source>
        <dbReference type="ARBA" id="ARBA00022842"/>
    </source>
</evidence>
<comment type="caution">
    <text evidence="17">The sequence shown here is derived from an EMBL/GenBank/DDBJ whole genome shotgun (WGS) entry which is preliminary data.</text>
</comment>
<evidence type="ECO:0000256" key="2">
    <source>
        <dbReference type="ARBA" id="ARBA00003775"/>
    </source>
</evidence>
<dbReference type="NCBIfam" id="NF003366">
    <property type="entry name" value="PRK04439.1-5"/>
    <property type="match status" value="1"/>
</dbReference>
<dbReference type="EMBL" id="BIXZ01000020">
    <property type="protein sequence ID" value="GCF16199.1"/>
    <property type="molecule type" value="Genomic_DNA"/>
</dbReference>
<dbReference type="HAMAP" id="MF_00136">
    <property type="entry name" value="S_AdoMet_synth2"/>
    <property type="match status" value="1"/>
</dbReference>
<dbReference type="InterPro" id="IPR027417">
    <property type="entry name" value="P-loop_NTPase"/>
</dbReference>
<dbReference type="Pfam" id="PF04851">
    <property type="entry name" value="ResIII"/>
    <property type="match status" value="1"/>
</dbReference>
<evidence type="ECO:0000256" key="8">
    <source>
        <dbReference type="ARBA" id="ARBA00022679"/>
    </source>
</evidence>
<dbReference type="EC" id="2.5.1.6" evidence="5 14"/>
<comment type="catalytic activity">
    <reaction evidence="13 14">
        <text>L-methionine + ATP + H2O = S-adenosyl-L-methionine + phosphate + diphosphate</text>
        <dbReference type="Rhea" id="RHEA:21080"/>
        <dbReference type="ChEBI" id="CHEBI:15377"/>
        <dbReference type="ChEBI" id="CHEBI:30616"/>
        <dbReference type="ChEBI" id="CHEBI:33019"/>
        <dbReference type="ChEBI" id="CHEBI:43474"/>
        <dbReference type="ChEBI" id="CHEBI:57844"/>
        <dbReference type="ChEBI" id="CHEBI:59789"/>
        <dbReference type="EC" id="2.5.1.6"/>
    </reaction>
</comment>
<evidence type="ECO:0000256" key="1">
    <source>
        <dbReference type="ARBA" id="ARBA00001946"/>
    </source>
</evidence>
<reference evidence="17 18" key="1">
    <citation type="submission" date="2019-02" db="EMBL/GenBank/DDBJ databases">
        <title>Haloarcula mannanilyticum sp. nov., a mannan degrading haloarchaeon isolated from commercial salt.</title>
        <authorList>
            <person name="Enomoto S."/>
            <person name="Shimane Y."/>
            <person name="Kamekura M."/>
            <person name="Ito T."/>
            <person name="Moriya O."/>
            <person name="Ihara K."/>
            <person name="Takahashi-Ando N."/>
            <person name="Fukushima Y."/>
            <person name="Yoshida Y."/>
            <person name="Usama R."/>
            <person name="Takai K."/>
            <person name="Minegishi H."/>
        </authorList>
    </citation>
    <scope>NUCLEOTIDE SEQUENCE [LARGE SCALE GENOMIC DNA]</scope>
    <source>
        <strain evidence="17 18">MD130-1</strain>
    </source>
</reference>
<evidence type="ECO:0000256" key="7">
    <source>
        <dbReference type="ARBA" id="ARBA00022563"/>
    </source>
</evidence>
<dbReference type="Gene3D" id="3.30.300.10">
    <property type="match status" value="1"/>
</dbReference>
<evidence type="ECO:0000256" key="3">
    <source>
        <dbReference type="ARBA" id="ARBA00005224"/>
    </source>
</evidence>
<organism evidence="17 18">
    <name type="scientific">Haloarcula mannanilytica</name>
    <dbReference type="NCBI Taxonomy" id="2509225"/>
    <lineage>
        <taxon>Archaea</taxon>
        <taxon>Methanobacteriati</taxon>
        <taxon>Methanobacteriota</taxon>
        <taxon>Stenosarchaea group</taxon>
        <taxon>Halobacteria</taxon>
        <taxon>Halobacteriales</taxon>
        <taxon>Haloarculaceae</taxon>
        <taxon>Haloarcula</taxon>
    </lineage>
</organism>
<evidence type="ECO:0000256" key="12">
    <source>
        <dbReference type="ARBA" id="ARBA00032151"/>
    </source>
</evidence>
<dbReference type="UniPathway" id="UPA00315">
    <property type="reaction ID" value="UER00080"/>
</dbReference>
<comment type="cofactor">
    <cofactor evidence="1 14">
        <name>Mg(2+)</name>
        <dbReference type="ChEBI" id="CHEBI:18420"/>
    </cofactor>
</comment>
<evidence type="ECO:0000256" key="6">
    <source>
        <dbReference type="ARBA" id="ARBA00020319"/>
    </source>
</evidence>
<evidence type="ECO:0000256" key="5">
    <source>
        <dbReference type="ARBA" id="ARBA00012828"/>
    </source>
</evidence>
<evidence type="ECO:0000313" key="18">
    <source>
        <dbReference type="Proteomes" id="UP000304382"/>
    </source>
</evidence>
<dbReference type="SMART" id="SM00487">
    <property type="entry name" value="DEXDc"/>
    <property type="match status" value="1"/>
</dbReference>
<protein>
    <recommendedName>
        <fullName evidence="6 14">S-adenosylmethionine synthase</fullName>
        <shortName evidence="14">AdoMet synthase</shortName>
        <ecNumber evidence="5 14">2.5.1.6</ecNumber>
    </recommendedName>
    <alternativeName>
        <fullName evidence="12 14">Methionine adenosyltransferase</fullName>
    </alternativeName>
</protein>
<dbReference type="Gene3D" id="3.30.300.280">
    <property type="entry name" value="S-adenosylmethionine synthetase, C-terminal domain"/>
    <property type="match status" value="1"/>
</dbReference>
<dbReference type="Gene3D" id="3.40.50.10810">
    <property type="entry name" value="Tandem AAA-ATPase domain"/>
    <property type="match status" value="1"/>
</dbReference>